<comment type="subunit">
    <text evidence="4 12">Homodimer.</text>
</comment>
<evidence type="ECO:0000256" key="9">
    <source>
        <dbReference type="ARBA" id="ARBA00023064"/>
    </source>
</evidence>
<evidence type="ECO:0000256" key="3">
    <source>
        <dbReference type="ARBA" id="ARBA00008419"/>
    </source>
</evidence>
<feature type="active site" description="Proton acceptor" evidence="13">
    <location>
        <position position="180"/>
    </location>
</feature>
<dbReference type="NCBIfam" id="TIGR00873">
    <property type="entry name" value="gnd"/>
    <property type="match status" value="1"/>
</dbReference>
<dbReference type="SUPFAM" id="SSF51735">
    <property type="entry name" value="NAD(P)-binding Rossmann-fold domains"/>
    <property type="match status" value="1"/>
</dbReference>
<dbReference type="FunFam" id="1.10.1040.10:FF:000032">
    <property type="entry name" value="6-phosphogluconate dehydrogenase, decarboxylating"/>
    <property type="match status" value="1"/>
</dbReference>
<feature type="binding site" description="in other chain" evidence="14">
    <location>
        <begin position="125"/>
        <end position="127"/>
    </location>
    <ligand>
        <name>substrate</name>
        <note>ligand shared between dimeric partners</note>
    </ligand>
</feature>
<dbReference type="GO" id="GO:0050661">
    <property type="term" value="F:NADP binding"/>
    <property type="evidence" value="ECO:0007669"/>
    <property type="project" value="InterPro"/>
</dbReference>
<dbReference type="PANTHER" id="PTHR11811">
    <property type="entry name" value="6-PHOSPHOGLUCONATE DEHYDROGENASE"/>
    <property type="match status" value="1"/>
</dbReference>
<feature type="binding site" description="in other chain" evidence="14">
    <location>
        <position position="283"/>
    </location>
    <ligand>
        <name>substrate</name>
        <note>ligand shared between dimeric partners</note>
    </ligand>
</feature>
<dbReference type="InterPro" id="IPR013328">
    <property type="entry name" value="6PGD_dom2"/>
</dbReference>
<comment type="caution">
    <text evidence="17">The sequence shown here is derived from an EMBL/GenBank/DDBJ whole genome shotgun (WGS) entry which is preliminary data.</text>
</comment>
<name>A0A1J4JWM2_9EUKA</name>
<feature type="binding site" description="in other chain" evidence="14">
    <location>
        <begin position="183"/>
        <end position="184"/>
    </location>
    <ligand>
        <name>substrate</name>
        <note>ligand shared between dimeric partners</note>
    </ligand>
</feature>
<keyword evidence="9 15" id="KW-0311">Gluconate utilization</keyword>
<feature type="binding site" evidence="14">
    <location>
        <position position="446"/>
    </location>
    <ligand>
        <name>substrate</name>
        <note>ligand shared between dimeric partners</note>
    </ligand>
</feature>
<dbReference type="RefSeq" id="XP_068355068.1">
    <property type="nucleotide sequence ID" value="XM_068507745.1"/>
</dbReference>
<evidence type="ECO:0000256" key="4">
    <source>
        <dbReference type="ARBA" id="ARBA00011738"/>
    </source>
</evidence>
<organism evidence="17 18">
    <name type="scientific">Tritrichomonas foetus</name>
    <dbReference type="NCBI Taxonomy" id="1144522"/>
    <lineage>
        <taxon>Eukaryota</taxon>
        <taxon>Metamonada</taxon>
        <taxon>Parabasalia</taxon>
        <taxon>Tritrichomonadida</taxon>
        <taxon>Tritrichomonadidae</taxon>
        <taxon>Tritrichomonas</taxon>
    </lineage>
</organism>
<dbReference type="GO" id="GO:0019521">
    <property type="term" value="P:D-gluconate metabolic process"/>
    <property type="evidence" value="ECO:0007669"/>
    <property type="project" value="UniProtKB-KW"/>
</dbReference>
<dbReference type="UniPathway" id="UPA00115">
    <property type="reaction ID" value="UER00410"/>
</dbReference>
<evidence type="ECO:0000256" key="5">
    <source>
        <dbReference type="ARBA" id="ARBA00013011"/>
    </source>
</evidence>
<dbReference type="InterPro" id="IPR006114">
    <property type="entry name" value="6PGDH_C"/>
</dbReference>
<evidence type="ECO:0000313" key="18">
    <source>
        <dbReference type="Proteomes" id="UP000179807"/>
    </source>
</evidence>
<comment type="function">
    <text evidence="1 12">Catalyzes the oxidative decarboxylation of 6-phosphogluconate to ribulose 5-phosphate and CO(2), with concomitant reduction of NADP to NADPH.</text>
</comment>
<dbReference type="OrthoDB" id="434986at2759"/>
<dbReference type="Gene3D" id="1.10.1040.10">
    <property type="entry name" value="N-(1-d-carboxylethyl)-l-norvaline Dehydrogenase, domain 2"/>
    <property type="match status" value="1"/>
</dbReference>
<evidence type="ECO:0000256" key="12">
    <source>
        <dbReference type="PIRNR" id="PIRNR000109"/>
    </source>
</evidence>
<feature type="domain" description="6-phosphogluconate dehydrogenase C-terminal" evidence="16">
    <location>
        <begin position="176"/>
        <end position="461"/>
    </location>
</feature>
<comment type="catalytic activity">
    <reaction evidence="11 12 15">
        <text>6-phospho-D-gluconate + NADP(+) = D-ribulose 5-phosphate + CO2 + NADPH</text>
        <dbReference type="Rhea" id="RHEA:10116"/>
        <dbReference type="ChEBI" id="CHEBI:16526"/>
        <dbReference type="ChEBI" id="CHEBI:57783"/>
        <dbReference type="ChEBI" id="CHEBI:58121"/>
        <dbReference type="ChEBI" id="CHEBI:58349"/>
        <dbReference type="ChEBI" id="CHEBI:58759"/>
        <dbReference type="EC" id="1.1.1.44"/>
    </reaction>
</comment>
<evidence type="ECO:0000256" key="11">
    <source>
        <dbReference type="ARBA" id="ARBA00048640"/>
    </source>
</evidence>
<dbReference type="Gene3D" id="1.20.5.320">
    <property type="entry name" value="6-Phosphogluconate Dehydrogenase, domain 3"/>
    <property type="match status" value="1"/>
</dbReference>
<feature type="binding site" evidence="14">
    <location>
        <position position="440"/>
    </location>
    <ligand>
        <name>substrate</name>
        <note>ligand shared between dimeric partners</note>
    </ligand>
</feature>
<gene>
    <name evidence="17" type="ORF">TRFO_31121</name>
</gene>
<evidence type="ECO:0000256" key="7">
    <source>
        <dbReference type="ARBA" id="ARBA00022857"/>
    </source>
</evidence>
<sequence length="461" mass="50316">MSCDIAVIGLGTMGSNIARNFAHHNVQVAVYNRSYERTEALLKFKDENVTPTKTIEELVGVLKAPRKILLMVTDGAVDAVVKPILPLLSKGDIIIDGGNSYWKNTERRQKEINPTGVIYVGMGISGGEEGALNGPSMMFGGERSAWEACKPVLLPIAAKSAEGQPCVDYMGSGGAGHFVKMVHNAIEYADMQLIAETYDILTKLFKLDAGKIADIFGSWNKTVLKSYLIQITEAVLNHKEGDVPLVNLILDRAAQKGTGKWAAQDSFDFAIPTPGFCEAVSARVVSFMKEERVAASKVLNKKAISTADDLIKITVEDLEKGLYAAKIACYAQGFAMIQAASIQNNYGVDIAACARVWRGGCIIRADFLNDVAARYKADTKNLMMIDHFAQALESRLEGWRKVVALTALKGIPAPLFASTLAYFDSYSSEVLPANLLQGLRDYFGAHTYERVDKPGNFHTEW</sequence>
<dbReference type="EC" id="1.1.1.44" evidence="5 12"/>
<evidence type="ECO:0000313" key="17">
    <source>
        <dbReference type="EMBL" id="OHT01932.1"/>
    </source>
</evidence>
<dbReference type="Gene3D" id="3.40.50.720">
    <property type="entry name" value="NAD(P)-binding Rossmann-like Domain"/>
    <property type="match status" value="1"/>
</dbReference>
<dbReference type="NCBIfam" id="NF006765">
    <property type="entry name" value="PRK09287.1"/>
    <property type="match status" value="1"/>
</dbReference>
<dbReference type="SMART" id="SM01350">
    <property type="entry name" value="6PGD"/>
    <property type="match status" value="1"/>
</dbReference>
<dbReference type="Proteomes" id="UP000179807">
    <property type="component" value="Unassembled WGS sequence"/>
</dbReference>
<evidence type="ECO:0000256" key="15">
    <source>
        <dbReference type="RuleBase" id="RU000485"/>
    </source>
</evidence>
<keyword evidence="18" id="KW-1185">Reference proteome</keyword>
<dbReference type="GO" id="GO:0006098">
    <property type="term" value="P:pentose-phosphate shunt"/>
    <property type="evidence" value="ECO:0007669"/>
    <property type="project" value="UniProtKB-UniPathway"/>
</dbReference>
<dbReference type="FunFam" id="1.20.5.320:FF:000001">
    <property type="entry name" value="6-phosphogluconate dehydrogenase, decarboxylating"/>
    <property type="match status" value="1"/>
</dbReference>
<keyword evidence="7 12" id="KW-0521">NADP</keyword>
<dbReference type="GeneID" id="94842449"/>
<dbReference type="InterPro" id="IPR006183">
    <property type="entry name" value="Pgluconate_DH"/>
</dbReference>
<dbReference type="InterPro" id="IPR006113">
    <property type="entry name" value="6PGDH_Gnd/GntZ"/>
</dbReference>
<keyword evidence="10 12" id="KW-0570">Pentose shunt</keyword>
<evidence type="ECO:0000256" key="13">
    <source>
        <dbReference type="PIRSR" id="PIRSR000109-1"/>
    </source>
</evidence>
<evidence type="ECO:0000256" key="14">
    <source>
        <dbReference type="PIRSR" id="PIRSR000109-2"/>
    </source>
</evidence>
<feature type="binding site" description="in other chain" evidence="14">
    <location>
        <position position="188"/>
    </location>
    <ligand>
        <name>substrate</name>
        <note>ligand shared between dimeric partners</note>
    </ligand>
</feature>
<dbReference type="InterPro" id="IPR008927">
    <property type="entry name" value="6-PGluconate_DH-like_C_sf"/>
</dbReference>
<dbReference type="Pfam" id="PF00393">
    <property type="entry name" value="6PGD"/>
    <property type="match status" value="1"/>
</dbReference>
<evidence type="ECO:0000256" key="8">
    <source>
        <dbReference type="ARBA" id="ARBA00023002"/>
    </source>
</evidence>
<dbReference type="PIRSF" id="PIRSF000109">
    <property type="entry name" value="6PGD"/>
    <property type="match status" value="1"/>
</dbReference>
<evidence type="ECO:0000259" key="16">
    <source>
        <dbReference type="SMART" id="SM01350"/>
    </source>
</evidence>
<accession>A0A1J4JWM2</accession>
<dbReference type="InterPro" id="IPR006115">
    <property type="entry name" value="6PGDH_NADP-bd"/>
</dbReference>
<protein>
    <recommendedName>
        <fullName evidence="6 12">6-phosphogluconate dehydrogenase, decarboxylating</fullName>
        <ecNumber evidence="5 12">1.1.1.44</ecNumber>
    </recommendedName>
</protein>
<feature type="binding site" description="in other chain" evidence="14">
    <location>
        <position position="256"/>
    </location>
    <ligand>
        <name>substrate</name>
        <note>ligand shared between dimeric partners</note>
    </ligand>
</feature>
<evidence type="ECO:0000256" key="10">
    <source>
        <dbReference type="ARBA" id="ARBA00023126"/>
    </source>
</evidence>
<dbReference type="InterPro" id="IPR036291">
    <property type="entry name" value="NAD(P)-bd_dom_sf"/>
</dbReference>
<evidence type="ECO:0000256" key="2">
    <source>
        <dbReference type="ARBA" id="ARBA00004874"/>
    </source>
</evidence>
<evidence type="ECO:0000256" key="6">
    <source>
        <dbReference type="ARBA" id="ARBA00018193"/>
    </source>
</evidence>
<feature type="binding site" description="in other chain" evidence="14">
    <location>
        <position position="99"/>
    </location>
    <ligand>
        <name>substrate</name>
        <note>ligand shared between dimeric partners</note>
    </ligand>
</feature>
<proteinExistence type="inferred from homology"/>
<dbReference type="PROSITE" id="PS00461">
    <property type="entry name" value="6PGD"/>
    <property type="match status" value="1"/>
</dbReference>
<dbReference type="GO" id="GO:0004616">
    <property type="term" value="F:phosphogluconate dehydrogenase (decarboxylating) activity"/>
    <property type="evidence" value="ECO:0007669"/>
    <property type="project" value="UniProtKB-EC"/>
</dbReference>
<comment type="similarity">
    <text evidence="3 12 15">Belongs to the 6-phosphogluconate dehydrogenase family.</text>
</comment>
<dbReference type="SUPFAM" id="SSF48179">
    <property type="entry name" value="6-phosphogluconate dehydrogenase C-terminal domain-like"/>
    <property type="match status" value="1"/>
</dbReference>
<dbReference type="InterPro" id="IPR006184">
    <property type="entry name" value="6PGdom_BS"/>
</dbReference>
<dbReference type="Pfam" id="PF03446">
    <property type="entry name" value="NAD_binding_2"/>
    <property type="match status" value="1"/>
</dbReference>
<dbReference type="EMBL" id="MLAK01000889">
    <property type="protein sequence ID" value="OHT01932.1"/>
    <property type="molecule type" value="Genomic_DNA"/>
</dbReference>
<dbReference type="VEuPathDB" id="TrichDB:TRFO_31121"/>
<evidence type="ECO:0000256" key="1">
    <source>
        <dbReference type="ARBA" id="ARBA00002526"/>
    </source>
</evidence>
<keyword evidence="8 12" id="KW-0560">Oxidoreductase</keyword>
<reference evidence="17" key="1">
    <citation type="submission" date="2016-10" db="EMBL/GenBank/DDBJ databases">
        <authorList>
            <person name="Benchimol M."/>
            <person name="Almeida L.G."/>
            <person name="Vasconcelos A.T."/>
            <person name="Perreira-Neves A."/>
            <person name="Rosa I.A."/>
            <person name="Tasca T."/>
            <person name="Bogo M.R."/>
            <person name="de Souza W."/>
        </authorList>
    </citation>
    <scope>NUCLEOTIDE SEQUENCE [LARGE SCALE GENOMIC DNA]</scope>
    <source>
        <strain evidence="17">K</strain>
    </source>
</reference>
<dbReference type="PRINTS" id="PR00076">
    <property type="entry name" value="6PGDHDRGNASE"/>
</dbReference>
<dbReference type="AlphaFoldDB" id="A0A1J4JWM2"/>
<feature type="active site" description="Proton donor" evidence="13">
    <location>
        <position position="187"/>
    </location>
</feature>
<comment type="pathway">
    <text evidence="2 12 15">Carbohydrate degradation; pentose phosphate pathway; D-ribulose 5-phosphate from D-glucose 6-phosphate (oxidative stage): step 3/3.</text>
</comment>